<proteinExistence type="predicted"/>
<reference evidence="1" key="2">
    <citation type="journal article" date="2015" name="Data Brief">
        <title>Shoot transcriptome of the giant reed, Arundo donax.</title>
        <authorList>
            <person name="Barrero R.A."/>
            <person name="Guerrero F.D."/>
            <person name="Moolhuijzen P."/>
            <person name="Goolsby J.A."/>
            <person name="Tidwell J."/>
            <person name="Bellgard S.E."/>
            <person name="Bellgard M.I."/>
        </authorList>
    </citation>
    <scope>NUCLEOTIDE SEQUENCE</scope>
    <source>
        <tissue evidence="1">Shoot tissue taken approximately 20 cm above the soil surface</tissue>
    </source>
</reference>
<name>A0A0A8ZZP7_ARUDO</name>
<sequence>MAGDGEEVSLERSTQNARYTLHTMICSCTERSHTLHTMICSCTEKSHCTQ</sequence>
<dbReference type="AlphaFoldDB" id="A0A0A8ZZP7"/>
<dbReference type="EMBL" id="GBRH01253016">
    <property type="protein sequence ID" value="JAD44879.1"/>
    <property type="molecule type" value="Transcribed_RNA"/>
</dbReference>
<accession>A0A0A8ZZP7</accession>
<organism evidence="1">
    <name type="scientific">Arundo donax</name>
    <name type="common">Giant reed</name>
    <name type="synonym">Donax arundinaceus</name>
    <dbReference type="NCBI Taxonomy" id="35708"/>
    <lineage>
        <taxon>Eukaryota</taxon>
        <taxon>Viridiplantae</taxon>
        <taxon>Streptophyta</taxon>
        <taxon>Embryophyta</taxon>
        <taxon>Tracheophyta</taxon>
        <taxon>Spermatophyta</taxon>
        <taxon>Magnoliopsida</taxon>
        <taxon>Liliopsida</taxon>
        <taxon>Poales</taxon>
        <taxon>Poaceae</taxon>
        <taxon>PACMAD clade</taxon>
        <taxon>Arundinoideae</taxon>
        <taxon>Arundineae</taxon>
        <taxon>Arundo</taxon>
    </lineage>
</organism>
<protein>
    <submittedName>
        <fullName evidence="1">Uncharacterized protein</fullName>
    </submittedName>
</protein>
<evidence type="ECO:0000313" key="1">
    <source>
        <dbReference type="EMBL" id="JAD44879.1"/>
    </source>
</evidence>
<reference evidence="1" key="1">
    <citation type="submission" date="2014-09" db="EMBL/GenBank/DDBJ databases">
        <authorList>
            <person name="Magalhaes I.L.F."/>
            <person name="Oliveira U."/>
            <person name="Santos F.R."/>
            <person name="Vidigal T.H.D.A."/>
            <person name="Brescovit A.D."/>
            <person name="Santos A.J."/>
        </authorList>
    </citation>
    <scope>NUCLEOTIDE SEQUENCE</scope>
    <source>
        <tissue evidence="1">Shoot tissue taken approximately 20 cm above the soil surface</tissue>
    </source>
</reference>